<dbReference type="EMBL" id="JACJQY010000073">
    <property type="protein sequence ID" value="MBD2319908.1"/>
    <property type="molecule type" value="Genomic_DNA"/>
</dbReference>
<evidence type="ECO:0000313" key="2">
    <source>
        <dbReference type="EMBL" id="MBD2319908.1"/>
    </source>
</evidence>
<sequence length="64" mass="6554">MNLTLSVPSIGCASCIETITKAIQAVDASAIVTGDAATKSLDIESQLTEVKIRELIAIAGHKAA</sequence>
<dbReference type="RefSeq" id="WP_190582381.1">
    <property type="nucleotide sequence ID" value="NZ_CAWPQU010000071.1"/>
</dbReference>
<dbReference type="Gene3D" id="3.30.70.100">
    <property type="match status" value="1"/>
</dbReference>
<comment type="caution">
    <text evidence="2">The sequence shown here is derived from an EMBL/GenBank/DDBJ whole genome shotgun (WGS) entry which is preliminary data.</text>
</comment>
<dbReference type="InterPro" id="IPR036163">
    <property type="entry name" value="HMA_dom_sf"/>
</dbReference>
<keyword evidence="3" id="KW-1185">Reference proteome</keyword>
<feature type="domain" description="HMA" evidence="1">
    <location>
        <begin position="4"/>
        <end position="57"/>
    </location>
</feature>
<accession>A0ABR8CGH9</accession>
<gene>
    <name evidence="2" type="ORF">H6G05_24110</name>
</gene>
<name>A0ABR8CGH9_9CYAN</name>
<dbReference type="SUPFAM" id="SSF55008">
    <property type="entry name" value="HMA, heavy metal-associated domain"/>
    <property type="match status" value="1"/>
</dbReference>
<dbReference type="InterPro" id="IPR006121">
    <property type="entry name" value="HMA_dom"/>
</dbReference>
<proteinExistence type="predicted"/>
<dbReference type="Proteomes" id="UP000618445">
    <property type="component" value="Unassembled WGS sequence"/>
</dbReference>
<reference evidence="2 3" key="1">
    <citation type="journal article" date="2020" name="ISME J.">
        <title>Comparative genomics reveals insights into cyanobacterial evolution and habitat adaptation.</title>
        <authorList>
            <person name="Chen M.Y."/>
            <person name="Teng W.K."/>
            <person name="Zhao L."/>
            <person name="Hu C.X."/>
            <person name="Zhou Y.K."/>
            <person name="Han B.P."/>
            <person name="Song L.R."/>
            <person name="Shu W.S."/>
        </authorList>
    </citation>
    <scope>NUCLEOTIDE SEQUENCE [LARGE SCALE GENOMIC DNA]</scope>
    <source>
        <strain evidence="2 3">FACHB-1050</strain>
    </source>
</reference>
<evidence type="ECO:0000313" key="3">
    <source>
        <dbReference type="Proteomes" id="UP000618445"/>
    </source>
</evidence>
<protein>
    <submittedName>
        <fullName evidence="2">Cation transporter</fullName>
    </submittedName>
</protein>
<evidence type="ECO:0000259" key="1">
    <source>
        <dbReference type="Pfam" id="PF00403"/>
    </source>
</evidence>
<organism evidence="2 3">
    <name type="scientific">Phormidium tenue FACHB-1050</name>
    <dbReference type="NCBI Taxonomy" id="2692857"/>
    <lineage>
        <taxon>Bacteria</taxon>
        <taxon>Bacillati</taxon>
        <taxon>Cyanobacteriota</taxon>
        <taxon>Cyanophyceae</taxon>
        <taxon>Oscillatoriophycideae</taxon>
        <taxon>Oscillatoriales</taxon>
        <taxon>Oscillatoriaceae</taxon>
        <taxon>Phormidium</taxon>
    </lineage>
</organism>
<dbReference type="Pfam" id="PF00403">
    <property type="entry name" value="HMA"/>
    <property type="match status" value="1"/>
</dbReference>